<evidence type="ECO:0000256" key="8">
    <source>
        <dbReference type="ARBA" id="ARBA00022640"/>
    </source>
</evidence>
<keyword evidence="7" id="KW-0150">Chloroplast</keyword>
<comment type="caution">
    <text evidence="14">The sequence shown here is derived from an EMBL/GenBank/DDBJ whole genome shotgun (WGS) entry which is preliminary data.</text>
</comment>
<dbReference type="EMBL" id="PYDT01000009">
    <property type="protein sequence ID" value="THU50965.1"/>
    <property type="molecule type" value="Genomic_DNA"/>
</dbReference>
<evidence type="ECO:0000256" key="9">
    <source>
        <dbReference type="ARBA" id="ARBA00022692"/>
    </source>
</evidence>
<keyword evidence="6" id="KW-1134">Transmembrane beta strand</keyword>
<keyword evidence="12" id="KW-0626">Porin</keyword>
<keyword evidence="13" id="KW-0472">Membrane</keyword>
<dbReference type="GO" id="GO:0015288">
    <property type="term" value="F:porin activity"/>
    <property type="evidence" value="ECO:0007669"/>
    <property type="project" value="UniProtKB-KW"/>
</dbReference>
<dbReference type="STRING" id="52838.A0A4S8IQU6"/>
<evidence type="ECO:0000256" key="7">
    <source>
        <dbReference type="ARBA" id="ARBA00022528"/>
    </source>
</evidence>
<dbReference type="GO" id="GO:0034765">
    <property type="term" value="P:regulation of monoatomic ion transmembrane transport"/>
    <property type="evidence" value="ECO:0007669"/>
    <property type="project" value="InterPro"/>
</dbReference>
<dbReference type="GO" id="GO:0034426">
    <property type="term" value="C:etioplast membrane"/>
    <property type="evidence" value="ECO:0007669"/>
    <property type="project" value="UniProtKB-SubCell"/>
</dbReference>
<evidence type="ECO:0000256" key="2">
    <source>
        <dbReference type="ARBA" id="ARBA00004396"/>
    </source>
</evidence>
<evidence type="ECO:0000313" key="15">
    <source>
        <dbReference type="Proteomes" id="UP000317650"/>
    </source>
</evidence>
<dbReference type="Proteomes" id="UP000317650">
    <property type="component" value="Chromosome 6"/>
</dbReference>
<evidence type="ECO:0000256" key="4">
    <source>
        <dbReference type="ARBA" id="ARBA00011593"/>
    </source>
</evidence>
<protein>
    <submittedName>
        <fullName evidence="14">Uncharacterized protein</fullName>
    </submittedName>
</protein>
<dbReference type="PANTHER" id="PTHR35284:SF1">
    <property type="entry name" value="OUTER ENVELOPE PORE PROTEIN 24A, CHLOROPLASTIC-RELATED"/>
    <property type="match status" value="1"/>
</dbReference>
<evidence type="ECO:0000256" key="12">
    <source>
        <dbReference type="ARBA" id="ARBA00023114"/>
    </source>
</evidence>
<dbReference type="PANTHER" id="PTHR35284">
    <property type="entry name" value="OUTER ENVELOPE PORE PROTEIN 24A, CHLOROPLASTIC-RELATED"/>
    <property type="match status" value="1"/>
</dbReference>
<comment type="subcellular location">
    <subcellularLocation>
        <location evidence="2">Plastid</location>
        <location evidence="2">Chloroplast outer membrane</location>
        <topology evidence="2">Multi-pass membrane protein</topology>
    </subcellularLocation>
    <subcellularLocation>
        <location evidence="3">Plastid</location>
        <location evidence="3">Etioplast membrane</location>
        <topology evidence="3">Multi-pass membrane protein</topology>
    </subcellularLocation>
</comment>
<keyword evidence="15" id="KW-1185">Reference proteome</keyword>
<keyword evidence="8" id="KW-0934">Plastid</keyword>
<name>A0A4S8IQU6_MUSBA</name>
<keyword evidence="10" id="KW-1002">Plastid outer membrane</keyword>
<keyword evidence="9" id="KW-0812">Transmembrane</keyword>
<dbReference type="GO" id="GO:0022843">
    <property type="term" value="F:voltage-gated monoatomic cation channel activity"/>
    <property type="evidence" value="ECO:0007669"/>
    <property type="project" value="InterPro"/>
</dbReference>
<evidence type="ECO:0000256" key="3">
    <source>
        <dbReference type="ARBA" id="ARBA00004441"/>
    </source>
</evidence>
<organism evidence="14 15">
    <name type="scientific">Musa balbisiana</name>
    <name type="common">Banana</name>
    <dbReference type="NCBI Taxonomy" id="52838"/>
    <lineage>
        <taxon>Eukaryota</taxon>
        <taxon>Viridiplantae</taxon>
        <taxon>Streptophyta</taxon>
        <taxon>Embryophyta</taxon>
        <taxon>Tracheophyta</taxon>
        <taxon>Spermatophyta</taxon>
        <taxon>Magnoliopsida</taxon>
        <taxon>Liliopsida</taxon>
        <taxon>Zingiberales</taxon>
        <taxon>Musaceae</taxon>
        <taxon>Musa</taxon>
    </lineage>
</organism>
<evidence type="ECO:0000256" key="5">
    <source>
        <dbReference type="ARBA" id="ARBA00022448"/>
    </source>
</evidence>
<keyword evidence="11" id="KW-0406">Ion transport</keyword>
<dbReference type="GO" id="GO:0046930">
    <property type="term" value="C:pore complex"/>
    <property type="evidence" value="ECO:0007669"/>
    <property type="project" value="UniProtKB-KW"/>
</dbReference>
<accession>A0A4S8IQU6</accession>
<gene>
    <name evidence="14" type="ORF">C4D60_Mb06t25950</name>
</gene>
<dbReference type="GO" id="GO:0009707">
    <property type="term" value="C:chloroplast outer membrane"/>
    <property type="evidence" value="ECO:0007669"/>
    <property type="project" value="UniProtKB-SubCell"/>
</dbReference>
<evidence type="ECO:0000313" key="14">
    <source>
        <dbReference type="EMBL" id="THU50965.1"/>
    </source>
</evidence>
<reference evidence="14 15" key="1">
    <citation type="journal article" date="2019" name="Nat. Plants">
        <title>Genome sequencing of Musa balbisiana reveals subgenome evolution and function divergence in polyploid bananas.</title>
        <authorList>
            <person name="Yao X."/>
        </authorList>
    </citation>
    <scope>NUCLEOTIDE SEQUENCE [LARGE SCALE GENOMIC DNA]</scope>
    <source>
        <strain evidence="15">cv. DH-PKW</strain>
        <tissue evidence="14">Leaves</tissue>
    </source>
</reference>
<evidence type="ECO:0000256" key="11">
    <source>
        <dbReference type="ARBA" id="ARBA00023065"/>
    </source>
</evidence>
<dbReference type="InterPro" id="IPR034626">
    <property type="entry name" value="OEP24"/>
</dbReference>
<comment type="function">
    <text evidence="1">High-conductance voltage-dependent solute channel with a slight selectivity for cations transporting triosephosphates, dicarboxylic acids, ATP, inorganic phosphate (Pi), sugars, and positively or negatively charged amino acids.</text>
</comment>
<sequence length="230" mass="25603">MMRATLTGKYETDKGDGKASTILAINTNVGDAKLKASVTNALVVNTAKDSPPKFSFTLEKPGSFSVVYYRKHDANRQSDDPPDVKFEFMNAIKVMEKTVELEYSHGMQEKKTAVGGSVALNPRNKVAVSHVLGTRDCKVKYKYEHGERIRMAVEPSYEVAANEWGLDVSSKFEGGDAVRASYRTAGKTVELEWSRNSKVNGTFKISSSFNVMDPKINPRFMAESTWSYDF</sequence>
<comment type="subunit">
    <text evidence="4">Homooligomers form large rather nonselective pores in plastidial outer membranes.</text>
</comment>
<proteinExistence type="predicted"/>
<evidence type="ECO:0000256" key="6">
    <source>
        <dbReference type="ARBA" id="ARBA00022452"/>
    </source>
</evidence>
<evidence type="ECO:0000256" key="1">
    <source>
        <dbReference type="ARBA" id="ARBA00002327"/>
    </source>
</evidence>
<dbReference type="AlphaFoldDB" id="A0A4S8IQU6"/>
<keyword evidence="5" id="KW-0813">Transport</keyword>
<evidence type="ECO:0000256" key="10">
    <source>
        <dbReference type="ARBA" id="ARBA00022805"/>
    </source>
</evidence>
<evidence type="ECO:0000256" key="13">
    <source>
        <dbReference type="ARBA" id="ARBA00023136"/>
    </source>
</evidence>